<dbReference type="NCBIfam" id="TIGR01474">
    <property type="entry name" value="ubiA_proteo"/>
    <property type="match status" value="1"/>
</dbReference>
<comment type="function">
    <text evidence="9 10">Catalyzes the prenylation of para-hydroxybenzoate (PHB) with an all-trans polyprenyl group. Mediates the second step in the final reaction sequence of coenzyme Q (CoQ) biosynthesis, which is the condensation of the polyisoprenoid side chain with PHB, generating the first membrane-bound Q intermediate.</text>
</comment>
<comment type="catalytic activity">
    <reaction evidence="8 10">
        <text>an all-trans-polyprenyl diphosphate + 4-hydroxybenzoate = a 4-hydroxy-3-(all-trans-polyprenyl)benzoate + diphosphate</text>
        <dbReference type="Rhea" id="RHEA:44504"/>
        <dbReference type="Rhea" id="RHEA-COMP:9514"/>
        <dbReference type="Rhea" id="RHEA-COMP:9564"/>
        <dbReference type="ChEBI" id="CHEBI:17879"/>
        <dbReference type="ChEBI" id="CHEBI:33019"/>
        <dbReference type="ChEBI" id="CHEBI:58914"/>
        <dbReference type="ChEBI" id="CHEBI:78396"/>
        <dbReference type="EC" id="2.5.1.39"/>
    </reaction>
</comment>
<dbReference type="CDD" id="cd13959">
    <property type="entry name" value="PT_UbiA_COQ2"/>
    <property type="match status" value="1"/>
</dbReference>
<dbReference type="RefSeq" id="XP_003673491.1">
    <property type="nucleotide sequence ID" value="XM_003673443.1"/>
</dbReference>
<keyword evidence="10" id="KW-0831">Ubiquinone biosynthesis</keyword>
<comment type="pathway">
    <text evidence="10">Cofactor biosynthesis; ubiquinone biosynthesis.</text>
</comment>
<dbReference type="FunFam" id="1.10.357.140:FF:000003">
    <property type="entry name" value="4-hydroxybenzoate polyprenyltransferase, mitochondrial"/>
    <property type="match status" value="1"/>
</dbReference>
<name>G0V6L2_NAUCA</name>
<feature type="transmembrane region" description="Helical" evidence="10">
    <location>
        <begin position="297"/>
        <end position="324"/>
    </location>
</feature>
<dbReference type="UniPathway" id="UPA00232"/>
<organism evidence="11 12">
    <name type="scientific">Naumovozyma castellii</name>
    <name type="common">Yeast</name>
    <name type="synonym">Saccharomyces castellii</name>
    <dbReference type="NCBI Taxonomy" id="27288"/>
    <lineage>
        <taxon>Eukaryota</taxon>
        <taxon>Fungi</taxon>
        <taxon>Dikarya</taxon>
        <taxon>Ascomycota</taxon>
        <taxon>Saccharomycotina</taxon>
        <taxon>Saccharomycetes</taxon>
        <taxon>Saccharomycetales</taxon>
        <taxon>Saccharomycetaceae</taxon>
        <taxon>Naumovozyma</taxon>
    </lineage>
</organism>
<dbReference type="FunFam" id="1.20.120.1780:FF:000001">
    <property type="entry name" value="4-hydroxybenzoate octaprenyltransferase"/>
    <property type="match status" value="1"/>
</dbReference>
<dbReference type="GO" id="GO:0008299">
    <property type="term" value="P:isoprenoid biosynthetic process"/>
    <property type="evidence" value="ECO:0007669"/>
    <property type="project" value="UniProtKB-UniRule"/>
</dbReference>
<dbReference type="Gene3D" id="1.10.357.140">
    <property type="entry name" value="UbiA prenyltransferase"/>
    <property type="match status" value="1"/>
</dbReference>
<dbReference type="AlphaFoldDB" id="G0V6L2"/>
<evidence type="ECO:0000256" key="6">
    <source>
        <dbReference type="ARBA" id="ARBA00022989"/>
    </source>
</evidence>
<dbReference type="Pfam" id="PF01040">
    <property type="entry name" value="UbiA"/>
    <property type="match status" value="1"/>
</dbReference>
<sequence>MLRLSFPSRNLSNFSAIAPLTRKLLWKPLLIQRAQTSRYQSTKVINENTTPFTTEELKQSQLERIKGLGPLVSKLPTRLIPYAELMRLEKPVGTWLLYLPCSWAILIAAMQTSAPLLSTVGMLGIFGVGAVIMRGAGCTINDLFDRNLDDKVIRSVQRPIASGRITPKQASVFLAGQTAVGMGILSLLPAQCWWLGLASLPIVFTYPLFKRFTYYPQAALSACFNWGAMLGFPAMGVLDWSTMIPLYCGSFLWCMIYDTIYAHQDKAFDIKAGIKSTALAWGSNTKKISYALATTQFGLLTWAAASSGVMLGPGFIGGLSIFAYRVFSMIKNVNLDSPKDCWRAFTGNIQTGLYFSYALFFDYILRLIGIL</sequence>
<evidence type="ECO:0000313" key="12">
    <source>
        <dbReference type="Proteomes" id="UP000001640"/>
    </source>
</evidence>
<dbReference type="EC" id="2.5.1.39" evidence="10"/>
<keyword evidence="10" id="KW-0414">Isoprene biosynthesis</keyword>
<dbReference type="eggNOG" id="KOG1381">
    <property type="taxonomic scope" value="Eukaryota"/>
</dbReference>
<dbReference type="InterPro" id="IPR039653">
    <property type="entry name" value="Prenyltransferase"/>
</dbReference>
<dbReference type="Gene3D" id="1.20.120.1780">
    <property type="entry name" value="UbiA prenyltransferase"/>
    <property type="match status" value="1"/>
</dbReference>
<keyword evidence="4 10" id="KW-0808">Transferase</keyword>
<dbReference type="PROSITE" id="PS00943">
    <property type="entry name" value="UBIA"/>
    <property type="match status" value="1"/>
</dbReference>
<evidence type="ECO:0000256" key="1">
    <source>
        <dbReference type="ARBA" id="ARBA00001946"/>
    </source>
</evidence>
<keyword evidence="12" id="KW-1185">Reference proteome</keyword>
<evidence type="ECO:0000256" key="2">
    <source>
        <dbReference type="ARBA" id="ARBA00004292"/>
    </source>
</evidence>
<comment type="similarity">
    <text evidence="3 10">Belongs to the UbiA prenyltransferase family.</text>
</comment>
<evidence type="ECO:0000256" key="8">
    <source>
        <dbReference type="ARBA" id="ARBA00052313"/>
    </source>
</evidence>
<dbReference type="HAMAP" id="MF_01635">
    <property type="entry name" value="UbiA"/>
    <property type="match status" value="1"/>
</dbReference>
<evidence type="ECO:0000256" key="3">
    <source>
        <dbReference type="ARBA" id="ARBA00005985"/>
    </source>
</evidence>
<keyword evidence="10" id="KW-0999">Mitochondrion inner membrane</keyword>
<dbReference type="OMA" id="WCMIYDT"/>
<dbReference type="EMBL" id="HE576752">
    <property type="protein sequence ID" value="CCC67108.1"/>
    <property type="molecule type" value="Genomic_DNA"/>
</dbReference>
<evidence type="ECO:0000256" key="9">
    <source>
        <dbReference type="ARBA" id="ARBA00058997"/>
    </source>
</evidence>
<feature type="transmembrane region" description="Helical" evidence="10">
    <location>
        <begin position="218"/>
        <end position="238"/>
    </location>
</feature>
<feature type="transmembrane region" description="Helical" evidence="10">
    <location>
        <begin position="120"/>
        <end position="144"/>
    </location>
</feature>
<evidence type="ECO:0000256" key="10">
    <source>
        <dbReference type="HAMAP-Rule" id="MF_03189"/>
    </source>
</evidence>
<dbReference type="HOGENOM" id="CLU_034879_2_2_1"/>
<dbReference type="InParanoid" id="G0V6L2"/>
<evidence type="ECO:0000313" key="11">
    <source>
        <dbReference type="EMBL" id="CCC67108.1"/>
    </source>
</evidence>
<comment type="subcellular location">
    <subcellularLocation>
        <location evidence="2 10">Mitochondrion inner membrane</location>
        <topology evidence="2 10">Multi-pass membrane protein</topology>
        <orientation evidence="2 10">Matrix side</orientation>
    </subcellularLocation>
</comment>
<feature type="transmembrane region" description="Helical" evidence="10">
    <location>
        <begin position="344"/>
        <end position="365"/>
    </location>
</feature>
<dbReference type="FunCoup" id="G0V6L2">
    <property type="interactions" value="379"/>
</dbReference>
<dbReference type="KEGG" id="ncs:NCAS_0A05500"/>
<accession>G0V6L2</accession>
<evidence type="ECO:0000256" key="5">
    <source>
        <dbReference type="ARBA" id="ARBA00022692"/>
    </source>
</evidence>
<dbReference type="GeneID" id="96900589"/>
<dbReference type="PANTHER" id="PTHR11048:SF28">
    <property type="entry name" value="4-HYDROXYBENZOATE POLYPRENYLTRANSFERASE, MITOCHONDRIAL"/>
    <property type="match status" value="1"/>
</dbReference>
<keyword evidence="6 10" id="KW-1133">Transmembrane helix</keyword>
<reference key="2">
    <citation type="submission" date="2011-08" db="EMBL/GenBank/DDBJ databases">
        <title>Genome sequence of Naumovozyma castellii.</title>
        <authorList>
            <person name="Gordon J.L."/>
            <person name="Armisen D."/>
            <person name="Proux-Wera E."/>
            <person name="OhEigeartaigh S.S."/>
            <person name="Byrne K.P."/>
            <person name="Wolfe K.H."/>
        </authorList>
    </citation>
    <scope>NUCLEOTIDE SEQUENCE</scope>
    <source>
        <strain>Type strain:CBS 4309</strain>
    </source>
</reference>
<feature type="transmembrane region" description="Helical" evidence="10">
    <location>
        <begin position="95"/>
        <end position="114"/>
    </location>
</feature>
<dbReference type="Proteomes" id="UP000001640">
    <property type="component" value="Chromosome 1"/>
</dbReference>
<dbReference type="PANTHER" id="PTHR11048">
    <property type="entry name" value="PRENYLTRANSFERASES"/>
    <property type="match status" value="1"/>
</dbReference>
<keyword evidence="5 10" id="KW-0812">Transmembrane</keyword>
<comment type="cofactor">
    <cofactor evidence="1 10">
        <name>Mg(2+)</name>
        <dbReference type="ChEBI" id="CHEBI:18420"/>
    </cofactor>
</comment>
<dbReference type="InterPro" id="IPR030470">
    <property type="entry name" value="UbiA_prenylTrfase_CS"/>
</dbReference>
<dbReference type="GO" id="GO:0008412">
    <property type="term" value="F:4-hydroxybenzoate polyprenyltransferase activity"/>
    <property type="evidence" value="ECO:0007669"/>
    <property type="project" value="UniProtKB-EC"/>
</dbReference>
<dbReference type="GO" id="GO:0005743">
    <property type="term" value="C:mitochondrial inner membrane"/>
    <property type="evidence" value="ECO:0007669"/>
    <property type="project" value="UniProtKB-SubCell"/>
</dbReference>
<dbReference type="GO" id="GO:0006744">
    <property type="term" value="P:ubiquinone biosynthetic process"/>
    <property type="evidence" value="ECO:0007669"/>
    <property type="project" value="UniProtKB-UniRule"/>
</dbReference>
<protein>
    <recommendedName>
        <fullName evidence="10">4-hydroxybenzoate polyprenyltransferase, mitochondrial</fullName>
        <shortName evidence="10">4-HB polyprenyltransferase</shortName>
        <ecNumber evidence="10">2.5.1.39</ecNumber>
    </recommendedName>
    <alternativeName>
        <fullName evidence="10">4-hydroxybenzoate hexaprenyltransferase</fullName>
    </alternativeName>
    <alternativeName>
        <fullName evidence="10">Para-hydroxybenzoate--polyprenyltransferase</fullName>
        <shortName evidence="10">PHB:PPT</shortName>
        <shortName evidence="10">PHB:polyprenyltransferase</shortName>
    </alternativeName>
</protein>
<feature type="transmembrane region" description="Helical" evidence="10">
    <location>
        <begin position="193"/>
        <end position="209"/>
    </location>
</feature>
<dbReference type="OrthoDB" id="18170at2759"/>
<reference evidence="11 12" key="1">
    <citation type="journal article" date="2011" name="Proc. Natl. Acad. Sci. U.S.A.">
        <title>Evolutionary erosion of yeast sex chromosomes by mating-type switching accidents.</title>
        <authorList>
            <person name="Gordon J.L."/>
            <person name="Armisen D."/>
            <person name="Proux-Wera E."/>
            <person name="Oheigeartaigh S.S."/>
            <person name="Byrne K.P."/>
            <person name="Wolfe K.H."/>
        </authorList>
    </citation>
    <scope>NUCLEOTIDE SEQUENCE [LARGE SCALE GENOMIC DNA]</scope>
    <source>
        <strain evidence="12">ATCC 76901 / BCRC 22586 / CBS 4309 / NBRC 1992 / NRRL Y-12630</strain>
    </source>
</reference>
<dbReference type="InterPro" id="IPR000537">
    <property type="entry name" value="UbiA_prenyltransferase"/>
</dbReference>
<dbReference type="InterPro" id="IPR006370">
    <property type="entry name" value="HB_polyprenyltransferase-like"/>
</dbReference>
<evidence type="ECO:0000256" key="7">
    <source>
        <dbReference type="ARBA" id="ARBA00023136"/>
    </source>
</evidence>
<dbReference type="STRING" id="1064592.G0V6L2"/>
<keyword evidence="10" id="KW-0496">Mitochondrion</keyword>
<dbReference type="InterPro" id="IPR044878">
    <property type="entry name" value="UbiA_sf"/>
</dbReference>
<evidence type="ECO:0000256" key="4">
    <source>
        <dbReference type="ARBA" id="ARBA00022679"/>
    </source>
</evidence>
<keyword evidence="7 10" id="KW-0472">Membrane</keyword>
<gene>
    <name evidence="11" type="primary">NCAS0A05500</name>
    <name evidence="10" type="synonym">COQ2</name>
    <name evidence="11" type="ordered locus">NCAS_0A05500</name>
</gene>
<proteinExistence type="inferred from homology"/>